<dbReference type="GO" id="GO:0007219">
    <property type="term" value="P:Notch signaling pathway"/>
    <property type="evidence" value="ECO:0007669"/>
    <property type="project" value="InterPro"/>
</dbReference>
<evidence type="ECO:0000313" key="8">
    <source>
        <dbReference type="Proteomes" id="UP001044222"/>
    </source>
</evidence>
<sequence length="168" mass="18635">MGTIHHKEKWECNQYLNGAGPPANQERPNGGRAGVALKNEQSIVGDQPDGDMKWISLPRSLPCYPHCGTIEIEYNFNDGMQTEKHPRPGKPFAGFRTVAYLPDDREGNELLRLLKQAFDQGLTFTVASGSNGSEAVTWSDIPHCTGFTNPEPYFLMTVKQVLKSKGIE</sequence>
<comment type="catalytic activity">
    <reaction evidence="1 5">
        <text>S-ubiquitinyl-[E2 ubiquitin-conjugating enzyme]-L-cysteine + [acceptor protein]-L-lysine = [E2 ubiquitin-conjugating enzyme]-L-cysteine + N(6)-ubiquitinyl-[acceptor protein]-L-lysine.</text>
        <dbReference type="EC" id="2.3.2.27"/>
    </reaction>
</comment>
<evidence type="ECO:0000259" key="6">
    <source>
        <dbReference type="Pfam" id="PF18102"/>
    </source>
</evidence>
<gene>
    <name evidence="7" type="ORF">ANANG_G00077060</name>
</gene>
<comment type="caution">
    <text evidence="7">The sequence shown here is derived from an EMBL/GenBank/DDBJ whole genome shotgun (WGS) entry which is preliminary data.</text>
</comment>
<dbReference type="GO" id="GO:0008270">
    <property type="term" value="F:zinc ion binding"/>
    <property type="evidence" value="ECO:0007669"/>
    <property type="project" value="UniProtKB-KW"/>
</dbReference>
<keyword evidence="5" id="KW-0863">Zinc-finger</keyword>
<evidence type="ECO:0000256" key="1">
    <source>
        <dbReference type="ARBA" id="ARBA00000900"/>
    </source>
</evidence>
<dbReference type="EC" id="2.3.2.27" evidence="5"/>
<comment type="subcellular location">
    <subcellularLocation>
        <location evidence="5">Cytoplasm</location>
    </subcellularLocation>
</comment>
<dbReference type="PANTHER" id="PTHR12622">
    <property type="entry name" value="DELTEX-RELATED"/>
    <property type="match status" value="1"/>
</dbReference>
<dbReference type="Pfam" id="PF18102">
    <property type="entry name" value="DTC"/>
    <property type="match status" value="1"/>
</dbReference>
<protein>
    <recommendedName>
        <fullName evidence="5">E3 ubiquitin-protein ligase</fullName>
        <ecNumber evidence="5">2.3.2.27</ecNumber>
    </recommendedName>
</protein>
<comment type="pathway">
    <text evidence="2 5">Protein modification; protein ubiquitination.</text>
</comment>
<keyword evidence="3 5" id="KW-0808">Transferase</keyword>
<dbReference type="GO" id="GO:0016567">
    <property type="term" value="P:protein ubiquitination"/>
    <property type="evidence" value="ECO:0007669"/>
    <property type="project" value="UniProtKB-UniRule"/>
</dbReference>
<organism evidence="7 8">
    <name type="scientific">Anguilla anguilla</name>
    <name type="common">European freshwater eel</name>
    <name type="synonym">Muraena anguilla</name>
    <dbReference type="NCBI Taxonomy" id="7936"/>
    <lineage>
        <taxon>Eukaryota</taxon>
        <taxon>Metazoa</taxon>
        <taxon>Chordata</taxon>
        <taxon>Craniata</taxon>
        <taxon>Vertebrata</taxon>
        <taxon>Euteleostomi</taxon>
        <taxon>Actinopterygii</taxon>
        <taxon>Neopterygii</taxon>
        <taxon>Teleostei</taxon>
        <taxon>Anguilliformes</taxon>
        <taxon>Anguillidae</taxon>
        <taxon>Anguilla</taxon>
    </lineage>
</organism>
<dbReference type="Proteomes" id="UP001044222">
    <property type="component" value="Unassembled WGS sequence"/>
</dbReference>
<dbReference type="InterPro" id="IPR039399">
    <property type="entry name" value="Deltex_C_sf"/>
</dbReference>
<dbReference type="Gene3D" id="3.30.390.130">
    <property type="match status" value="1"/>
</dbReference>
<keyword evidence="8" id="KW-1185">Reference proteome</keyword>
<accession>A0A9D3S0D6</accession>
<dbReference type="InterPro" id="IPR039398">
    <property type="entry name" value="Deltex_fam"/>
</dbReference>
<evidence type="ECO:0000256" key="3">
    <source>
        <dbReference type="ARBA" id="ARBA00022679"/>
    </source>
</evidence>
<feature type="domain" description="Deltex C-terminal" evidence="6">
    <location>
        <begin position="45"/>
        <end position="167"/>
    </location>
</feature>
<evidence type="ECO:0000256" key="5">
    <source>
        <dbReference type="RuleBase" id="RU367105"/>
    </source>
</evidence>
<evidence type="ECO:0000256" key="4">
    <source>
        <dbReference type="ARBA" id="ARBA00022723"/>
    </source>
</evidence>
<evidence type="ECO:0000313" key="7">
    <source>
        <dbReference type="EMBL" id="KAG5849943.1"/>
    </source>
</evidence>
<dbReference type="GO" id="GO:0061630">
    <property type="term" value="F:ubiquitin protein ligase activity"/>
    <property type="evidence" value="ECO:0007669"/>
    <property type="project" value="UniProtKB-UniRule"/>
</dbReference>
<dbReference type="AlphaFoldDB" id="A0A9D3S0D6"/>
<reference evidence="7" key="1">
    <citation type="submission" date="2021-01" db="EMBL/GenBank/DDBJ databases">
        <title>A chromosome-scale assembly of European eel, Anguilla anguilla.</title>
        <authorList>
            <person name="Henkel C."/>
            <person name="Jong-Raadsen S.A."/>
            <person name="Dufour S."/>
            <person name="Weltzien F.-A."/>
            <person name="Palstra A.P."/>
            <person name="Pelster B."/>
            <person name="Spaink H.P."/>
            <person name="Van Den Thillart G.E."/>
            <person name="Jansen H."/>
            <person name="Zahm M."/>
            <person name="Klopp C."/>
            <person name="Cedric C."/>
            <person name="Louis A."/>
            <person name="Berthelot C."/>
            <person name="Parey E."/>
            <person name="Roest Crollius H."/>
            <person name="Montfort J."/>
            <person name="Robinson-Rechavi M."/>
            <person name="Bucao C."/>
            <person name="Bouchez O."/>
            <person name="Gislard M."/>
            <person name="Lluch J."/>
            <person name="Milhes M."/>
            <person name="Lampietro C."/>
            <person name="Lopez Roques C."/>
            <person name="Donnadieu C."/>
            <person name="Braasch I."/>
            <person name="Desvignes T."/>
            <person name="Postlethwait J."/>
            <person name="Bobe J."/>
            <person name="Guiguen Y."/>
            <person name="Dirks R."/>
        </authorList>
    </citation>
    <scope>NUCLEOTIDE SEQUENCE</scope>
    <source>
        <strain evidence="7">Tag_6206</strain>
        <tissue evidence="7">Liver</tissue>
    </source>
</reference>
<proteinExistence type="inferred from homology"/>
<keyword evidence="5" id="KW-0862">Zinc</keyword>
<keyword evidence="5" id="KW-0963">Cytoplasm</keyword>
<name>A0A9D3S0D6_ANGAN</name>
<dbReference type="EMBL" id="JAFIRN010000004">
    <property type="protein sequence ID" value="KAG5849943.1"/>
    <property type="molecule type" value="Genomic_DNA"/>
</dbReference>
<keyword evidence="4 5" id="KW-0479">Metal-binding</keyword>
<evidence type="ECO:0000256" key="2">
    <source>
        <dbReference type="ARBA" id="ARBA00004906"/>
    </source>
</evidence>
<comment type="similarity">
    <text evidence="5">Belongs to the Deltex family.</text>
</comment>
<dbReference type="InterPro" id="IPR039396">
    <property type="entry name" value="Deltex_C"/>
</dbReference>
<dbReference type="GO" id="GO:0005737">
    <property type="term" value="C:cytoplasm"/>
    <property type="evidence" value="ECO:0007669"/>
    <property type="project" value="UniProtKB-SubCell"/>
</dbReference>